<accession>A0ABC8TTY7</accession>
<name>A0ABC8TTY7_9AQUA</name>
<evidence type="ECO:0000313" key="2">
    <source>
        <dbReference type="Proteomes" id="UP001642360"/>
    </source>
</evidence>
<reference evidence="1 2" key="1">
    <citation type="submission" date="2024-02" db="EMBL/GenBank/DDBJ databases">
        <authorList>
            <person name="Vignale AGUSTIN F."/>
            <person name="Sosa J E."/>
            <person name="Modenutti C."/>
        </authorList>
    </citation>
    <scope>NUCLEOTIDE SEQUENCE [LARGE SCALE GENOMIC DNA]</scope>
</reference>
<dbReference type="PANTHER" id="PTHR31170">
    <property type="entry name" value="BNAC04G53230D PROTEIN"/>
    <property type="match status" value="1"/>
</dbReference>
<dbReference type="Pfam" id="PF03140">
    <property type="entry name" value="DUF247"/>
    <property type="match status" value="1"/>
</dbReference>
<dbReference type="InterPro" id="IPR004158">
    <property type="entry name" value="DUF247_pln"/>
</dbReference>
<protein>
    <submittedName>
        <fullName evidence="1">Uncharacterized protein</fullName>
    </submittedName>
</protein>
<proteinExistence type="predicted"/>
<evidence type="ECO:0000313" key="1">
    <source>
        <dbReference type="EMBL" id="CAK9172957.1"/>
    </source>
</evidence>
<organism evidence="1 2">
    <name type="scientific">Ilex paraguariensis</name>
    <name type="common">yerba mate</name>
    <dbReference type="NCBI Taxonomy" id="185542"/>
    <lineage>
        <taxon>Eukaryota</taxon>
        <taxon>Viridiplantae</taxon>
        <taxon>Streptophyta</taxon>
        <taxon>Embryophyta</taxon>
        <taxon>Tracheophyta</taxon>
        <taxon>Spermatophyta</taxon>
        <taxon>Magnoliopsida</taxon>
        <taxon>eudicotyledons</taxon>
        <taxon>Gunneridae</taxon>
        <taxon>Pentapetalae</taxon>
        <taxon>asterids</taxon>
        <taxon>campanulids</taxon>
        <taxon>Aquifoliales</taxon>
        <taxon>Aquifoliaceae</taxon>
        <taxon>Ilex</taxon>
    </lineage>
</organism>
<keyword evidence="2" id="KW-1185">Reference proteome</keyword>
<sequence length="314" mass="36962">MKSYVRKTKGLMSHNYLQLVLISMVKKPKMMEGHKLRYLQEYLERVKESSVGKYVEAMEVLEEPTRNCYAGHVELSRDEFVEMMLLDGILIMELLRKFRPPELRKIDILQLSRIRIILVQDILLFENQLPLFFLNRLSDMTKEPHFSVEGDLWTCLYKQVSFIRNYRFTCQPTAGDLHHLLGVMRSRMRPSFLDRLGQPIFFVPKLTKCATKLQEAGIKLTVAFSRDSLLDIDFKMGIVTIPWFCIKDDFEIFFRNLIAYELYAHENEWAYGTNYMEFMNNLIKSPKDVKILRQCGILASVIPKYAVKLRSTCE</sequence>
<dbReference type="PANTHER" id="PTHR31170:SF17">
    <property type="match status" value="1"/>
</dbReference>
<gene>
    <name evidence="1" type="ORF">ILEXP_LOCUS42659</name>
</gene>
<dbReference type="Proteomes" id="UP001642360">
    <property type="component" value="Unassembled WGS sequence"/>
</dbReference>
<dbReference type="AlphaFoldDB" id="A0ABC8TTY7"/>
<comment type="caution">
    <text evidence="1">The sequence shown here is derived from an EMBL/GenBank/DDBJ whole genome shotgun (WGS) entry which is preliminary data.</text>
</comment>
<dbReference type="EMBL" id="CAUOFW020006124">
    <property type="protein sequence ID" value="CAK9172957.1"/>
    <property type="molecule type" value="Genomic_DNA"/>
</dbReference>